<reference evidence="2 3" key="1">
    <citation type="journal article" date="2019" name="New Phytol.">
        <title>Comparative genomics reveals unique wood-decay strategies and fruiting body development in the Schizophyllaceae.</title>
        <authorList>
            <person name="Almasi E."/>
            <person name="Sahu N."/>
            <person name="Krizsan K."/>
            <person name="Balint B."/>
            <person name="Kovacs G.M."/>
            <person name="Kiss B."/>
            <person name="Cseklye J."/>
            <person name="Drula E."/>
            <person name="Henrissat B."/>
            <person name="Nagy I."/>
            <person name="Chovatia M."/>
            <person name="Adam C."/>
            <person name="LaButti K."/>
            <person name="Lipzen A."/>
            <person name="Riley R."/>
            <person name="Grigoriev I.V."/>
            <person name="Nagy L.G."/>
        </authorList>
    </citation>
    <scope>NUCLEOTIDE SEQUENCE [LARGE SCALE GENOMIC DNA]</scope>
    <source>
        <strain evidence="2 3">NL-1724</strain>
    </source>
</reference>
<evidence type="ECO:0000256" key="1">
    <source>
        <dbReference type="SAM" id="MobiDB-lite"/>
    </source>
</evidence>
<protein>
    <submittedName>
        <fullName evidence="2">Uncharacterized protein</fullName>
    </submittedName>
</protein>
<evidence type="ECO:0000313" key="3">
    <source>
        <dbReference type="Proteomes" id="UP000320762"/>
    </source>
</evidence>
<feature type="region of interest" description="Disordered" evidence="1">
    <location>
        <begin position="140"/>
        <end position="226"/>
    </location>
</feature>
<feature type="region of interest" description="Disordered" evidence="1">
    <location>
        <begin position="77"/>
        <end position="114"/>
    </location>
</feature>
<organism evidence="2 3">
    <name type="scientific">Schizophyllum amplum</name>
    <dbReference type="NCBI Taxonomy" id="97359"/>
    <lineage>
        <taxon>Eukaryota</taxon>
        <taxon>Fungi</taxon>
        <taxon>Dikarya</taxon>
        <taxon>Basidiomycota</taxon>
        <taxon>Agaricomycotina</taxon>
        <taxon>Agaricomycetes</taxon>
        <taxon>Agaricomycetidae</taxon>
        <taxon>Agaricales</taxon>
        <taxon>Schizophyllaceae</taxon>
        <taxon>Schizophyllum</taxon>
    </lineage>
</organism>
<feature type="region of interest" description="Disordered" evidence="1">
    <location>
        <begin position="257"/>
        <end position="277"/>
    </location>
</feature>
<keyword evidence="3" id="KW-1185">Reference proteome</keyword>
<accession>A0A550CNT5</accession>
<comment type="caution">
    <text evidence="2">The sequence shown here is derived from an EMBL/GenBank/DDBJ whole genome shotgun (WGS) entry which is preliminary data.</text>
</comment>
<gene>
    <name evidence="2" type="ORF">BD626DRAFT_581427</name>
</gene>
<dbReference type="EMBL" id="VDMD01000003">
    <property type="protein sequence ID" value="TRM66470.1"/>
    <property type="molecule type" value="Genomic_DNA"/>
</dbReference>
<feature type="compositionally biased region" description="Basic and acidic residues" evidence="1">
    <location>
        <begin position="140"/>
        <end position="150"/>
    </location>
</feature>
<dbReference type="AlphaFoldDB" id="A0A550CNT5"/>
<name>A0A550CNT5_9AGAR</name>
<feature type="compositionally biased region" description="Basic and acidic residues" evidence="1">
    <location>
        <begin position="208"/>
        <end position="226"/>
    </location>
</feature>
<feature type="compositionally biased region" description="Gly residues" evidence="1">
    <location>
        <begin position="184"/>
        <end position="203"/>
    </location>
</feature>
<dbReference type="Proteomes" id="UP000320762">
    <property type="component" value="Unassembled WGS sequence"/>
</dbReference>
<feature type="compositionally biased region" description="Basic residues" evidence="1">
    <location>
        <begin position="77"/>
        <end position="89"/>
    </location>
</feature>
<sequence>MSMSLPLSRRSYTLNIPYFYSEPAPGFRRVNRGNALQSSKALARPGLCSIGPEVIHGLEVVRCARVSPTMLERRRRRPRRAALYRARRSASRDIATPATRGDAHMSPNAGAAARRRSPSLLACLALPRCTLLCGMVREARGKGERGDGRGSRRGRGRKGDGKSTGGGRGGRGVGAVEGGRARGGDGAGTRRGRGGGEAGGGIGAARQIEGDGEGRLDDGREEERRTRGEVIGKGNWLDTRCPARLHAALQLYILSSVPETSDTGDSPWSCNQGDSVK</sequence>
<evidence type="ECO:0000313" key="2">
    <source>
        <dbReference type="EMBL" id="TRM66470.1"/>
    </source>
</evidence>
<proteinExistence type="predicted"/>
<feature type="compositionally biased region" description="Gly residues" evidence="1">
    <location>
        <begin position="162"/>
        <end position="177"/>
    </location>
</feature>